<keyword evidence="1" id="KW-1133">Transmembrane helix</keyword>
<sequence length="513" mass="58745">MKKYIKSMMIILGFIFTGGLVTNVYAIENPPVHFKFIEGYAEIGVTKDTDMYFINLEGNDDIDHQSFHEDRPFIIEMKSLYQTFIIKNSTTNELIYQMDDFEYIQLDSTSLKTNQTITIRTNQSTYELLMNQTYRMYFINHRRLISIPMNYFATVDVDHPPTIDEINSRFVAWDNQEGDISERISIITDNYTDNKHELGDYQVVLSIIDVAGNETRLTYMIKVIDNESPKVVPPEDIYVSYKTLLDLNDVLESIEATDNHATNLEISIDSENYVVNYNKIGTYTVEIMVDDFAGNAVIVVQTIHVIDDVAPVIEGIDHYRISVDESLDIQKIINEFVVFDEVDHSVIKPVIISNNYIPFTSGTFKVVIQVEDNAGNFNFLEINIEVYDDTPPIFYLNLDQIVTSSSSVMTDLEIIQSVAKKINFDIENLMITHNEYSTSNQEAGLYKVLLSSKNDSNVSYFQIMIRVIEDAQIEEDPNNSILTNPWTWTIMGSITVLTGIGVTLFILKKKSII</sequence>
<dbReference type="RefSeq" id="WP_045749500.1">
    <property type="nucleotide sequence ID" value="NZ_FUZK01000001.1"/>
</dbReference>
<dbReference type="EMBL" id="LK028559">
    <property type="protein sequence ID" value="CDR31037.1"/>
    <property type="molecule type" value="Genomic_DNA"/>
</dbReference>
<keyword evidence="3" id="KW-1185">Reference proteome</keyword>
<evidence type="ECO:0000256" key="1">
    <source>
        <dbReference type="SAM" id="Phobius"/>
    </source>
</evidence>
<dbReference type="STRING" id="35623.Aocu_09640"/>
<keyword evidence="1" id="KW-0812">Transmembrane</keyword>
<dbReference type="AlphaFoldDB" id="A0A061AJ71"/>
<dbReference type="InterPro" id="IPR013783">
    <property type="entry name" value="Ig-like_fold"/>
</dbReference>
<dbReference type="Gene3D" id="2.60.40.10">
    <property type="entry name" value="Immunoglobulins"/>
    <property type="match status" value="2"/>
</dbReference>
<evidence type="ECO:0000313" key="2">
    <source>
        <dbReference type="EMBL" id="CDR31037.1"/>
    </source>
</evidence>
<dbReference type="Proteomes" id="UP000032434">
    <property type="component" value="Chromosome 1"/>
</dbReference>
<proteinExistence type="predicted"/>
<evidence type="ECO:0000313" key="3">
    <source>
        <dbReference type="Proteomes" id="UP000032434"/>
    </source>
</evidence>
<dbReference type="PATRIC" id="fig|35623.3.peg.964"/>
<dbReference type="OrthoDB" id="383862at2"/>
<dbReference type="HOGENOM" id="CLU_530657_0_0_14"/>
<dbReference type="KEGG" id="aoc:Aocu_09640"/>
<protein>
    <submittedName>
        <fullName evidence="2">Bacterial Ig-like domain-containing protein</fullName>
    </submittedName>
</protein>
<keyword evidence="1" id="KW-0472">Membrane</keyword>
<organism evidence="2 3">
    <name type="scientific">Acholeplasma oculi</name>
    <dbReference type="NCBI Taxonomy" id="35623"/>
    <lineage>
        <taxon>Bacteria</taxon>
        <taxon>Bacillati</taxon>
        <taxon>Mycoplasmatota</taxon>
        <taxon>Mollicutes</taxon>
        <taxon>Acholeplasmatales</taxon>
        <taxon>Acholeplasmataceae</taxon>
        <taxon>Acholeplasma</taxon>
    </lineage>
</organism>
<dbReference type="InParanoid" id="A0A061AJ71"/>
<reference evidence="3" key="1">
    <citation type="submission" date="2014-05" db="EMBL/GenBank/DDBJ databases">
        <authorList>
            <person name="Kube M."/>
        </authorList>
    </citation>
    <scope>NUCLEOTIDE SEQUENCE [LARGE SCALE GENOMIC DNA]</scope>
</reference>
<accession>A0A061AJ71</accession>
<name>A0A061AJ71_9MOLU</name>
<feature type="transmembrane region" description="Helical" evidence="1">
    <location>
        <begin position="486"/>
        <end position="507"/>
    </location>
</feature>
<gene>
    <name evidence="2" type="ORF">Aocu_09640</name>
</gene>